<evidence type="ECO:0000259" key="3">
    <source>
        <dbReference type="PROSITE" id="PS51228"/>
    </source>
</evidence>
<dbReference type="GO" id="GO:0000062">
    <property type="term" value="F:fatty-acyl-CoA binding"/>
    <property type="evidence" value="ECO:0007669"/>
    <property type="project" value="InterPro"/>
</dbReference>
<dbReference type="GO" id="GO:0006631">
    <property type="term" value="P:fatty acid metabolic process"/>
    <property type="evidence" value="ECO:0007669"/>
    <property type="project" value="TreeGrafter"/>
</dbReference>
<dbReference type="InterPro" id="IPR014352">
    <property type="entry name" value="FERM/acyl-CoA-bd_prot_sf"/>
</dbReference>
<keyword evidence="2" id="KW-0446">Lipid-binding</keyword>
<sequence length="104" mass="11423">MSQAKFDKAVAIVQAMPKDGPVQPSQEDKLAFYKYFKQATAGDVDTPRPGLLDFVGKAKWDAWKSAEGTSKEEAQAKYVELLLGILKSSDSEEAKKWVAEIEAA</sequence>
<dbReference type="PRINTS" id="PR00689">
    <property type="entry name" value="ACOABINDINGP"/>
</dbReference>
<name>A0A8H3GIV5_9AGAM</name>
<organism evidence="4 5">
    <name type="scientific">Rhizoctonia solani</name>
    <dbReference type="NCBI Taxonomy" id="456999"/>
    <lineage>
        <taxon>Eukaryota</taxon>
        <taxon>Fungi</taxon>
        <taxon>Dikarya</taxon>
        <taxon>Basidiomycota</taxon>
        <taxon>Agaricomycotina</taxon>
        <taxon>Agaricomycetes</taxon>
        <taxon>Cantharellales</taxon>
        <taxon>Ceratobasidiaceae</taxon>
        <taxon>Rhizoctonia</taxon>
    </lineage>
</organism>
<dbReference type="SUPFAM" id="SSF47027">
    <property type="entry name" value="Acyl-CoA binding protein"/>
    <property type="match status" value="1"/>
</dbReference>
<evidence type="ECO:0000256" key="2">
    <source>
        <dbReference type="ARBA" id="ARBA00023121"/>
    </source>
</evidence>
<dbReference type="PANTHER" id="PTHR23310">
    <property type="entry name" value="ACYL-COA-BINDING PROTEIN, ACBP"/>
    <property type="match status" value="1"/>
</dbReference>
<proteinExistence type="inferred from homology"/>
<dbReference type="EMBL" id="CAJMWZ010002471">
    <property type="protein sequence ID" value="CAE6456319.1"/>
    <property type="molecule type" value="Genomic_DNA"/>
</dbReference>
<dbReference type="PROSITE" id="PS51228">
    <property type="entry name" value="ACB_2"/>
    <property type="match status" value="1"/>
</dbReference>
<accession>A0A8H3GIV5</accession>
<feature type="domain" description="ACB" evidence="3">
    <location>
        <begin position="2"/>
        <end position="91"/>
    </location>
</feature>
<protein>
    <recommendedName>
        <fullName evidence="3">ACB domain-containing protein</fullName>
    </recommendedName>
</protein>
<dbReference type="Gene3D" id="1.20.80.10">
    <property type="match status" value="1"/>
</dbReference>
<comment type="similarity">
    <text evidence="1">Belongs to the ACBP family.</text>
</comment>
<dbReference type="AlphaFoldDB" id="A0A8H3GIV5"/>
<dbReference type="InterPro" id="IPR000582">
    <property type="entry name" value="Acyl-CoA-binding_protein"/>
</dbReference>
<dbReference type="InterPro" id="IPR035984">
    <property type="entry name" value="Acyl-CoA-binding_sf"/>
</dbReference>
<dbReference type="Pfam" id="PF00887">
    <property type="entry name" value="ACBP"/>
    <property type="match status" value="1"/>
</dbReference>
<dbReference type="FunFam" id="1.20.80.10:FF:000010">
    <property type="entry name" value="Acyl-CoA-binding domain-containing protein 5"/>
    <property type="match status" value="1"/>
</dbReference>
<evidence type="ECO:0000256" key="1">
    <source>
        <dbReference type="ARBA" id="ARBA00005567"/>
    </source>
</evidence>
<dbReference type="PANTHER" id="PTHR23310:SF62">
    <property type="entry name" value="ACYL-COA BINDING PROTEIN 1, ISOFORM A"/>
    <property type="match status" value="1"/>
</dbReference>
<reference evidence="4" key="1">
    <citation type="submission" date="2021-01" db="EMBL/GenBank/DDBJ databases">
        <authorList>
            <person name="Kaushik A."/>
        </authorList>
    </citation>
    <scope>NUCLEOTIDE SEQUENCE</scope>
    <source>
        <strain evidence="4">Type strain: AG8-Rh-89/</strain>
    </source>
</reference>
<dbReference type="Proteomes" id="UP000663850">
    <property type="component" value="Unassembled WGS sequence"/>
</dbReference>
<evidence type="ECO:0000313" key="5">
    <source>
        <dbReference type="Proteomes" id="UP000663850"/>
    </source>
</evidence>
<evidence type="ECO:0000313" key="4">
    <source>
        <dbReference type="EMBL" id="CAE6456319.1"/>
    </source>
</evidence>
<comment type="caution">
    <text evidence="4">The sequence shown here is derived from an EMBL/GenBank/DDBJ whole genome shotgun (WGS) entry which is preliminary data.</text>
</comment>
<gene>
    <name evidence="4" type="ORF">RDB_LOCUS46161</name>
</gene>